<gene>
    <name evidence="2" type="ORF">PHACADRAFT_192525</name>
</gene>
<feature type="compositionally biased region" description="Basic residues" evidence="1">
    <location>
        <begin position="142"/>
        <end position="154"/>
    </location>
</feature>
<accession>K5W842</accession>
<dbReference type="InParanoid" id="K5W842"/>
<dbReference type="HOGENOM" id="CLU_1704864_0_0_1"/>
<dbReference type="AlphaFoldDB" id="K5W842"/>
<feature type="region of interest" description="Disordered" evidence="1">
    <location>
        <begin position="133"/>
        <end position="154"/>
    </location>
</feature>
<keyword evidence="3" id="KW-1185">Reference proteome</keyword>
<evidence type="ECO:0000313" key="3">
    <source>
        <dbReference type="Proteomes" id="UP000008370"/>
    </source>
</evidence>
<dbReference type="Proteomes" id="UP000008370">
    <property type="component" value="Unassembled WGS sequence"/>
</dbReference>
<evidence type="ECO:0000256" key="1">
    <source>
        <dbReference type="SAM" id="MobiDB-lite"/>
    </source>
</evidence>
<protein>
    <submittedName>
        <fullName evidence="2">Uncharacterized protein</fullName>
    </submittedName>
</protein>
<reference evidence="2 3" key="1">
    <citation type="journal article" date="2012" name="BMC Genomics">
        <title>Comparative genomics of the white-rot fungi, Phanerochaete carnosa and P. chrysosporium, to elucidate the genetic basis of the distinct wood types they colonize.</title>
        <authorList>
            <person name="Suzuki H."/>
            <person name="MacDonald J."/>
            <person name="Syed K."/>
            <person name="Salamov A."/>
            <person name="Hori C."/>
            <person name="Aerts A."/>
            <person name="Henrissat B."/>
            <person name="Wiebenga A."/>
            <person name="vanKuyk P.A."/>
            <person name="Barry K."/>
            <person name="Lindquist E."/>
            <person name="LaButti K."/>
            <person name="Lapidus A."/>
            <person name="Lucas S."/>
            <person name="Coutinho P."/>
            <person name="Gong Y."/>
            <person name="Samejima M."/>
            <person name="Mahadevan R."/>
            <person name="Abou-Zaid M."/>
            <person name="de Vries R.P."/>
            <person name="Igarashi K."/>
            <person name="Yadav J.S."/>
            <person name="Grigoriev I.V."/>
            <person name="Master E.R."/>
        </authorList>
    </citation>
    <scope>NUCLEOTIDE SEQUENCE [LARGE SCALE GENOMIC DNA]</scope>
    <source>
        <strain evidence="2 3">HHB-10118-sp</strain>
    </source>
</reference>
<name>K5W842_PHACS</name>
<dbReference type="KEGG" id="pco:PHACADRAFT_192525"/>
<sequence>MAYSSSLNIVPGASAHTLIIGMPRETFPFGRRFPQMLGGATTGDGSRTLPSCSTGSLALVPLTAPRTASPTAPDVRRAVRAPWTICSRCTSGGATSSDIALDPYTWRAVFVQPATFQVPRLCKRSRRTKKCIGDGAYGRSGRPSRRSNRRVQAA</sequence>
<proteinExistence type="predicted"/>
<dbReference type="EMBL" id="JH930469">
    <property type="protein sequence ID" value="EKM60123.1"/>
    <property type="molecule type" value="Genomic_DNA"/>
</dbReference>
<organism evidence="2 3">
    <name type="scientific">Phanerochaete carnosa (strain HHB-10118-sp)</name>
    <name type="common">White-rot fungus</name>
    <name type="synonym">Peniophora carnosa</name>
    <dbReference type="NCBI Taxonomy" id="650164"/>
    <lineage>
        <taxon>Eukaryota</taxon>
        <taxon>Fungi</taxon>
        <taxon>Dikarya</taxon>
        <taxon>Basidiomycota</taxon>
        <taxon>Agaricomycotina</taxon>
        <taxon>Agaricomycetes</taxon>
        <taxon>Polyporales</taxon>
        <taxon>Phanerochaetaceae</taxon>
        <taxon>Phanerochaete</taxon>
    </lineage>
</organism>
<dbReference type="GeneID" id="18910840"/>
<evidence type="ECO:0000313" key="2">
    <source>
        <dbReference type="EMBL" id="EKM60123.1"/>
    </source>
</evidence>
<dbReference type="RefSeq" id="XP_007392667.1">
    <property type="nucleotide sequence ID" value="XM_007392605.1"/>
</dbReference>